<dbReference type="InterPro" id="IPR036380">
    <property type="entry name" value="Isochorismatase-like_sf"/>
</dbReference>
<gene>
    <name evidence="3" type="ORF">OG222_34780</name>
</gene>
<dbReference type="Pfam" id="PF00857">
    <property type="entry name" value="Isochorismatase"/>
    <property type="match status" value="1"/>
</dbReference>
<dbReference type="InterPro" id="IPR050272">
    <property type="entry name" value="Isochorismatase-like_hydrls"/>
</dbReference>
<accession>A0AAU1M3N9</accession>
<evidence type="ECO:0000259" key="2">
    <source>
        <dbReference type="Pfam" id="PF00857"/>
    </source>
</evidence>
<protein>
    <submittedName>
        <fullName evidence="3">Isochorismatase family protein</fullName>
    </submittedName>
</protein>
<proteinExistence type="predicted"/>
<dbReference type="AlphaFoldDB" id="A0AAU1M3N9"/>
<dbReference type="GO" id="GO:0016787">
    <property type="term" value="F:hydrolase activity"/>
    <property type="evidence" value="ECO:0007669"/>
    <property type="project" value="UniProtKB-KW"/>
</dbReference>
<evidence type="ECO:0000256" key="1">
    <source>
        <dbReference type="ARBA" id="ARBA00022801"/>
    </source>
</evidence>
<dbReference type="PANTHER" id="PTHR43540">
    <property type="entry name" value="PEROXYUREIDOACRYLATE/UREIDOACRYLATE AMIDOHYDROLASE-RELATED"/>
    <property type="match status" value="1"/>
</dbReference>
<dbReference type="SUPFAM" id="SSF52499">
    <property type="entry name" value="Isochorismatase-like hydrolases"/>
    <property type="match status" value="1"/>
</dbReference>
<organism evidence="3">
    <name type="scientific">Streptomyces sp. NBC_00148</name>
    <dbReference type="NCBI Taxonomy" id="2903626"/>
    <lineage>
        <taxon>Bacteria</taxon>
        <taxon>Bacillati</taxon>
        <taxon>Actinomycetota</taxon>
        <taxon>Actinomycetes</taxon>
        <taxon>Kitasatosporales</taxon>
        <taxon>Streptomycetaceae</taxon>
        <taxon>Streptomyces</taxon>
    </lineage>
</organism>
<dbReference type="PANTHER" id="PTHR43540:SF7">
    <property type="entry name" value="ISOCHORISMATASE FAMILY PROTEIN YECD"/>
    <property type="match status" value="1"/>
</dbReference>
<dbReference type="Gene3D" id="3.40.50.850">
    <property type="entry name" value="Isochorismatase-like"/>
    <property type="match status" value="1"/>
</dbReference>
<keyword evidence="1" id="KW-0378">Hydrolase</keyword>
<dbReference type="EMBL" id="CP108169">
    <property type="protein sequence ID" value="WTQ77992.1"/>
    <property type="molecule type" value="Genomic_DNA"/>
</dbReference>
<sequence length="191" mass="20952">MTVTRIDPRTALLVIDLQNAVRTFPYTDPIEEVVSNSAALAREFRRRGLPVVLTRADSRGARRGRADAPVSLEQMKDRLPANWSALMEELEPADGDLLLVKQHWGAFTGTGLRDHLEEHGVTQVVLAGVATAFGVESTARHASELGYDVTLVTDAMTDMDAQAQQNSIERVFPRLGECGTTRDVIGRLDGR</sequence>
<feature type="domain" description="Isochorismatase-like" evidence="2">
    <location>
        <begin position="10"/>
        <end position="182"/>
    </location>
</feature>
<reference evidence="3" key="1">
    <citation type="submission" date="2022-10" db="EMBL/GenBank/DDBJ databases">
        <title>The complete genomes of actinobacterial strains from the NBC collection.</title>
        <authorList>
            <person name="Joergensen T.S."/>
            <person name="Alvarez Arevalo M."/>
            <person name="Sterndorff E.B."/>
            <person name="Faurdal D."/>
            <person name="Vuksanovic O."/>
            <person name="Mourched A.-S."/>
            <person name="Charusanti P."/>
            <person name="Shaw S."/>
            <person name="Blin K."/>
            <person name="Weber T."/>
        </authorList>
    </citation>
    <scope>NUCLEOTIDE SEQUENCE</scope>
    <source>
        <strain evidence="3">NBC_00148</strain>
    </source>
</reference>
<name>A0AAU1M3N9_9ACTN</name>
<evidence type="ECO:0000313" key="3">
    <source>
        <dbReference type="EMBL" id="WTQ77992.1"/>
    </source>
</evidence>
<dbReference type="InterPro" id="IPR000868">
    <property type="entry name" value="Isochorismatase-like_dom"/>
</dbReference>
<dbReference type="CDD" id="cd00431">
    <property type="entry name" value="cysteine_hydrolases"/>
    <property type="match status" value="1"/>
</dbReference>